<accession>A0A517QTK6</accession>
<proteinExistence type="predicted"/>
<evidence type="ECO:0000313" key="1">
    <source>
        <dbReference type="EMBL" id="QDT34976.1"/>
    </source>
</evidence>
<dbReference type="OrthoDB" id="5379612at2"/>
<dbReference type="EMBL" id="CP036267">
    <property type="protein sequence ID" value="QDT34976.1"/>
    <property type="molecule type" value="Genomic_DNA"/>
</dbReference>
<dbReference type="KEGG" id="tpol:Mal48_42490"/>
<keyword evidence="2" id="KW-1185">Reference proteome</keyword>
<gene>
    <name evidence="1" type="ORF">Mal48_42490</name>
</gene>
<dbReference type="RefSeq" id="WP_145203787.1">
    <property type="nucleotide sequence ID" value="NZ_CP036267.1"/>
</dbReference>
<evidence type="ECO:0000313" key="2">
    <source>
        <dbReference type="Proteomes" id="UP000315724"/>
    </source>
</evidence>
<dbReference type="AlphaFoldDB" id="A0A517QTK6"/>
<organism evidence="1 2">
    <name type="scientific">Thalassoglobus polymorphus</name>
    <dbReference type="NCBI Taxonomy" id="2527994"/>
    <lineage>
        <taxon>Bacteria</taxon>
        <taxon>Pseudomonadati</taxon>
        <taxon>Planctomycetota</taxon>
        <taxon>Planctomycetia</taxon>
        <taxon>Planctomycetales</taxon>
        <taxon>Planctomycetaceae</taxon>
        <taxon>Thalassoglobus</taxon>
    </lineage>
</organism>
<name>A0A517QTK6_9PLAN</name>
<dbReference type="Proteomes" id="UP000315724">
    <property type="component" value="Chromosome"/>
</dbReference>
<sequence>MKLDLSKDKEKIRKYILNRIKDYSVYVNDGPGEDDAPIQAIMLGFYAEQGGYIYLVFDTRPGKNLDGNWTLHIDEPNMLHFPRWCDFYEKACDGKTVTLILDDGTVKKLDGTVNKLALRSGDEDALDVYFAEMLKALMCELKEDGTLAKLPLRKDAYFMIEEFDGRYFWPEIRSVRSKGRILK</sequence>
<reference evidence="1 2" key="1">
    <citation type="submission" date="2019-02" db="EMBL/GenBank/DDBJ databases">
        <title>Deep-cultivation of Planctomycetes and their phenomic and genomic characterization uncovers novel biology.</title>
        <authorList>
            <person name="Wiegand S."/>
            <person name="Jogler M."/>
            <person name="Boedeker C."/>
            <person name="Pinto D."/>
            <person name="Vollmers J."/>
            <person name="Rivas-Marin E."/>
            <person name="Kohn T."/>
            <person name="Peeters S.H."/>
            <person name="Heuer A."/>
            <person name="Rast P."/>
            <person name="Oberbeckmann S."/>
            <person name="Bunk B."/>
            <person name="Jeske O."/>
            <person name="Meyerdierks A."/>
            <person name="Storesund J.E."/>
            <person name="Kallscheuer N."/>
            <person name="Luecker S."/>
            <person name="Lage O.M."/>
            <person name="Pohl T."/>
            <person name="Merkel B.J."/>
            <person name="Hornburger P."/>
            <person name="Mueller R.-W."/>
            <person name="Bruemmer F."/>
            <person name="Labrenz M."/>
            <person name="Spormann A.M."/>
            <person name="Op den Camp H."/>
            <person name="Overmann J."/>
            <person name="Amann R."/>
            <person name="Jetten M.S.M."/>
            <person name="Mascher T."/>
            <person name="Medema M.H."/>
            <person name="Devos D.P."/>
            <person name="Kaster A.-K."/>
            <person name="Ovreas L."/>
            <person name="Rohde M."/>
            <person name="Galperin M.Y."/>
            <person name="Jogler C."/>
        </authorList>
    </citation>
    <scope>NUCLEOTIDE SEQUENCE [LARGE SCALE GENOMIC DNA]</scope>
    <source>
        <strain evidence="1 2">Mal48</strain>
    </source>
</reference>
<protein>
    <submittedName>
        <fullName evidence="1">Uncharacterized protein</fullName>
    </submittedName>
</protein>